<dbReference type="EMBL" id="VLTJ01000004">
    <property type="protein sequence ID" value="TSH98609.1"/>
    <property type="molecule type" value="Genomic_DNA"/>
</dbReference>
<dbReference type="GO" id="GO:0051537">
    <property type="term" value="F:2 iron, 2 sulfur cluster binding"/>
    <property type="evidence" value="ECO:0007669"/>
    <property type="project" value="UniProtKB-KW"/>
</dbReference>
<evidence type="ECO:0000256" key="1">
    <source>
        <dbReference type="ARBA" id="ARBA00001974"/>
    </source>
</evidence>
<feature type="domain" description="FAD-binding FR-type" evidence="5">
    <location>
        <begin position="98"/>
        <end position="197"/>
    </location>
</feature>
<dbReference type="RefSeq" id="WP_143946516.1">
    <property type="nucleotide sequence ID" value="NZ_BAABMB010000001.1"/>
</dbReference>
<dbReference type="InterPro" id="IPR001433">
    <property type="entry name" value="OxRdtase_FAD/NAD-bd"/>
</dbReference>
<name>A0A556B0B8_9BURK</name>
<evidence type="ECO:0000259" key="4">
    <source>
        <dbReference type="PROSITE" id="PS51085"/>
    </source>
</evidence>
<dbReference type="GO" id="GO:0016491">
    <property type="term" value="F:oxidoreductase activity"/>
    <property type="evidence" value="ECO:0007669"/>
    <property type="project" value="InterPro"/>
</dbReference>
<dbReference type="Pfam" id="PF00970">
    <property type="entry name" value="FAD_binding_6"/>
    <property type="match status" value="1"/>
</dbReference>
<dbReference type="InterPro" id="IPR039261">
    <property type="entry name" value="FNR_nucleotide-bd"/>
</dbReference>
<dbReference type="AlphaFoldDB" id="A0A556B0B8"/>
<evidence type="ECO:0000313" key="7">
    <source>
        <dbReference type="Proteomes" id="UP000318405"/>
    </source>
</evidence>
<evidence type="ECO:0000313" key="6">
    <source>
        <dbReference type="EMBL" id="TSH98609.1"/>
    </source>
</evidence>
<sequence length="339" mass="35853">MTHQIRIAGTDVAFPCAPGQTVLAAGMAAGIELPYSCRKGVCASCAGRVEKGSVAAVQGTAQNNEACLPGEVLFCVCTPVSDVTIEPTSWRRVDPDARKRYAAKVFRRQQAAPDVSVLQLRLPAGQRARFRAGQYLQVSLPDGQVRAYSMANPPHESDMLTLHVRHVPGGQFTERLRTLERGDVLEVELPFGSVALDAEGERALVCVAGGTGFAPVKSLLDHLARARTARPVTLVWGARDAAGIYLPDALARWRKALPGFRAVIALETGPAAEHPQAYAGRVDAALAERVGALAGAQVYCCGAPAMVDAVRRRAIEGLGLAPHDFHADAFVPATAPAPA</sequence>
<comment type="caution">
    <text evidence="6">The sequence shown here is derived from an EMBL/GenBank/DDBJ whole genome shotgun (WGS) entry which is preliminary data.</text>
</comment>
<keyword evidence="2" id="KW-0411">Iron-sulfur</keyword>
<evidence type="ECO:0000256" key="2">
    <source>
        <dbReference type="ARBA" id="ARBA00022714"/>
    </source>
</evidence>
<dbReference type="SUPFAM" id="SSF54292">
    <property type="entry name" value="2Fe-2S ferredoxin-like"/>
    <property type="match status" value="1"/>
</dbReference>
<dbReference type="InterPro" id="IPR012675">
    <property type="entry name" value="Beta-grasp_dom_sf"/>
</dbReference>
<dbReference type="PRINTS" id="PR00371">
    <property type="entry name" value="FPNCR"/>
</dbReference>
<dbReference type="InterPro" id="IPR050415">
    <property type="entry name" value="MRET"/>
</dbReference>
<dbReference type="Gene3D" id="3.10.20.30">
    <property type="match status" value="1"/>
</dbReference>
<dbReference type="Proteomes" id="UP000318405">
    <property type="component" value="Unassembled WGS sequence"/>
</dbReference>
<dbReference type="CDD" id="cd00207">
    <property type="entry name" value="fer2"/>
    <property type="match status" value="1"/>
</dbReference>
<evidence type="ECO:0000256" key="3">
    <source>
        <dbReference type="ARBA" id="ARBA00034078"/>
    </source>
</evidence>
<feature type="domain" description="2Fe-2S ferredoxin-type" evidence="4">
    <location>
        <begin position="3"/>
        <end position="91"/>
    </location>
</feature>
<keyword evidence="2" id="KW-0408">Iron</keyword>
<protein>
    <submittedName>
        <fullName evidence="6">2Fe-2S iron-sulfur cluster binding domain-containing protein</fullName>
    </submittedName>
</protein>
<dbReference type="Gene3D" id="2.40.30.10">
    <property type="entry name" value="Translation factors"/>
    <property type="match status" value="1"/>
</dbReference>
<dbReference type="InterPro" id="IPR017938">
    <property type="entry name" value="Riboflavin_synthase-like_b-brl"/>
</dbReference>
<keyword evidence="2" id="KW-0479">Metal-binding</keyword>
<proteinExistence type="predicted"/>
<dbReference type="CDD" id="cd06189">
    <property type="entry name" value="flavin_oxioreductase"/>
    <property type="match status" value="1"/>
</dbReference>
<dbReference type="PANTHER" id="PTHR47354:SF5">
    <property type="entry name" value="PROTEIN RFBI"/>
    <property type="match status" value="1"/>
</dbReference>
<comment type="cofactor">
    <cofactor evidence="1">
        <name>FAD</name>
        <dbReference type="ChEBI" id="CHEBI:57692"/>
    </cofactor>
</comment>
<comment type="cofactor">
    <cofactor evidence="3">
        <name>[2Fe-2S] cluster</name>
        <dbReference type="ChEBI" id="CHEBI:190135"/>
    </cofactor>
</comment>
<dbReference type="InterPro" id="IPR008333">
    <property type="entry name" value="Cbr1-like_FAD-bd_dom"/>
</dbReference>
<keyword evidence="2" id="KW-0001">2Fe-2S</keyword>
<dbReference type="SUPFAM" id="SSF63380">
    <property type="entry name" value="Riboflavin synthase domain-like"/>
    <property type="match status" value="1"/>
</dbReference>
<dbReference type="PROSITE" id="PS51384">
    <property type="entry name" value="FAD_FR"/>
    <property type="match status" value="1"/>
</dbReference>
<dbReference type="PRINTS" id="PR00410">
    <property type="entry name" value="PHEHYDRXLASE"/>
</dbReference>
<dbReference type="Pfam" id="PF00111">
    <property type="entry name" value="Fer2"/>
    <property type="match status" value="1"/>
</dbReference>
<keyword evidence="7" id="KW-1185">Reference proteome</keyword>
<dbReference type="InterPro" id="IPR017927">
    <property type="entry name" value="FAD-bd_FR_type"/>
</dbReference>
<gene>
    <name evidence="6" type="ORF">FOZ76_02330</name>
</gene>
<dbReference type="InterPro" id="IPR001709">
    <property type="entry name" value="Flavoprot_Pyr_Nucl_cyt_Rdtase"/>
</dbReference>
<dbReference type="InterPro" id="IPR001041">
    <property type="entry name" value="2Fe-2S_ferredoxin-type"/>
</dbReference>
<dbReference type="PROSITE" id="PS51085">
    <property type="entry name" value="2FE2S_FER_2"/>
    <property type="match status" value="1"/>
</dbReference>
<dbReference type="InterPro" id="IPR006058">
    <property type="entry name" value="2Fe2S_fd_BS"/>
</dbReference>
<reference evidence="6 7" key="1">
    <citation type="submission" date="2019-07" db="EMBL/GenBank/DDBJ databases">
        <title>Qingshengfaniella alkalisoli gen. nov., sp. nov., isolated from saline soil.</title>
        <authorList>
            <person name="Xu L."/>
            <person name="Huang X.-X."/>
            <person name="Sun J.-Q."/>
        </authorList>
    </citation>
    <scope>NUCLEOTIDE SEQUENCE [LARGE SCALE GENOMIC DNA]</scope>
    <source>
        <strain evidence="6 7">DSM 27279</strain>
    </source>
</reference>
<accession>A0A556B0B8</accession>
<organism evidence="6 7">
    <name type="scientific">Verticiella sediminum</name>
    <dbReference type="NCBI Taxonomy" id="1247510"/>
    <lineage>
        <taxon>Bacteria</taxon>
        <taxon>Pseudomonadati</taxon>
        <taxon>Pseudomonadota</taxon>
        <taxon>Betaproteobacteria</taxon>
        <taxon>Burkholderiales</taxon>
        <taxon>Alcaligenaceae</taxon>
        <taxon>Verticiella</taxon>
    </lineage>
</organism>
<dbReference type="SUPFAM" id="SSF52343">
    <property type="entry name" value="Ferredoxin reductase-like, C-terminal NADP-linked domain"/>
    <property type="match status" value="1"/>
</dbReference>
<dbReference type="Pfam" id="PF00175">
    <property type="entry name" value="NAD_binding_1"/>
    <property type="match status" value="1"/>
</dbReference>
<evidence type="ECO:0000259" key="5">
    <source>
        <dbReference type="PROSITE" id="PS51384"/>
    </source>
</evidence>
<dbReference type="Gene3D" id="3.40.50.80">
    <property type="entry name" value="Nucleotide-binding domain of ferredoxin-NADP reductase (FNR) module"/>
    <property type="match status" value="1"/>
</dbReference>
<dbReference type="InterPro" id="IPR036010">
    <property type="entry name" value="2Fe-2S_ferredoxin-like_sf"/>
</dbReference>
<dbReference type="OrthoDB" id="9806195at2"/>
<dbReference type="PROSITE" id="PS00197">
    <property type="entry name" value="2FE2S_FER_1"/>
    <property type="match status" value="1"/>
</dbReference>
<dbReference type="PANTHER" id="PTHR47354">
    <property type="entry name" value="NADH OXIDOREDUCTASE HCR"/>
    <property type="match status" value="1"/>
</dbReference>